<dbReference type="Proteomes" id="UP001634393">
    <property type="component" value="Unassembled WGS sequence"/>
</dbReference>
<dbReference type="InterPro" id="IPR025124">
    <property type="entry name" value="Gag1-like_clamp"/>
</dbReference>
<dbReference type="EMBL" id="JBJXBP010000003">
    <property type="protein sequence ID" value="KAL3838282.1"/>
    <property type="molecule type" value="Genomic_DNA"/>
</dbReference>
<sequence length="111" mass="12963">MMEVDARTSHHNEKRPLENIATHDKQKMPAEDKTDTTVFVNQAAIAWHESRRKWIGDLSHTSERTPKDPTISWSMTYEDLLSTNDPFTKPIPLTEMVDFLVDIWYDEGLFD</sequence>
<keyword evidence="4" id="KW-1185">Reference proteome</keyword>
<organism evidence="3 4">
    <name type="scientific">Penstemon smallii</name>
    <dbReference type="NCBI Taxonomy" id="265156"/>
    <lineage>
        <taxon>Eukaryota</taxon>
        <taxon>Viridiplantae</taxon>
        <taxon>Streptophyta</taxon>
        <taxon>Embryophyta</taxon>
        <taxon>Tracheophyta</taxon>
        <taxon>Spermatophyta</taxon>
        <taxon>Magnoliopsida</taxon>
        <taxon>eudicotyledons</taxon>
        <taxon>Gunneridae</taxon>
        <taxon>Pentapetalae</taxon>
        <taxon>asterids</taxon>
        <taxon>lamiids</taxon>
        <taxon>Lamiales</taxon>
        <taxon>Plantaginaceae</taxon>
        <taxon>Cheloneae</taxon>
        <taxon>Penstemon</taxon>
    </lineage>
</organism>
<feature type="region of interest" description="Disordered" evidence="1">
    <location>
        <begin position="1"/>
        <end position="35"/>
    </location>
</feature>
<dbReference type="PANTHER" id="PTHR33373:SF28">
    <property type="entry name" value="OS07G0479600 PROTEIN"/>
    <property type="match status" value="1"/>
</dbReference>
<evidence type="ECO:0000259" key="2">
    <source>
        <dbReference type="Pfam" id="PF13259"/>
    </source>
</evidence>
<feature type="domain" description="Gag1-like clamp" evidence="2">
    <location>
        <begin position="71"/>
        <end position="111"/>
    </location>
</feature>
<evidence type="ECO:0000256" key="1">
    <source>
        <dbReference type="SAM" id="MobiDB-lite"/>
    </source>
</evidence>
<dbReference type="Pfam" id="PF13259">
    <property type="entry name" value="clamp_Gag1-like"/>
    <property type="match status" value="1"/>
</dbReference>
<protein>
    <recommendedName>
        <fullName evidence="2">Gag1-like clamp domain-containing protein</fullName>
    </recommendedName>
</protein>
<evidence type="ECO:0000313" key="3">
    <source>
        <dbReference type="EMBL" id="KAL3838282.1"/>
    </source>
</evidence>
<accession>A0ABD3TPJ5</accession>
<dbReference type="AlphaFoldDB" id="A0ABD3TPJ5"/>
<dbReference type="PANTHER" id="PTHR33373">
    <property type="entry name" value="OS07G0479600 PROTEIN"/>
    <property type="match status" value="1"/>
</dbReference>
<reference evidence="3 4" key="1">
    <citation type="submission" date="2024-12" db="EMBL/GenBank/DDBJ databases">
        <title>The unique morphological basis and parallel evolutionary history of personate flowers in Penstemon.</title>
        <authorList>
            <person name="Depatie T.H."/>
            <person name="Wessinger C.A."/>
        </authorList>
    </citation>
    <scope>NUCLEOTIDE SEQUENCE [LARGE SCALE GENOMIC DNA]</scope>
    <source>
        <strain evidence="3">WTNN_2</strain>
        <tissue evidence="3">Leaf</tissue>
    </source>
</reference>
<comment type="caution">
    <text evidence="3">The sequence shown here is derived from an EMBL/GenBank/DDBJ whole genome shotgun (WGS) entry which is preliminary data.</text>
</comment>
<evidence type="ECO:0000313" key="4">
    <source>
        <dbReference type="Proteomes" id="UP001634393"/>
    </source>
</evidence>
<gene>
    <name evidence="3" type="ORF">ACJIZ3_022873</name>
</gene>
<proteinExistence type="predicted"/>
<name>A0ABD3TPJ5_9LAMI</name>